<keyword evidence="2" id="KW-0645">Protease</keyword>
<sequence length="644" mass="70718">MKLSAWGATLLLAQTVVGVKNLNWRNFKKRQSDDSSETYPDVPTYNFTIPVDHFDTSNKDTYDNRFFVNDTYYKTGGPVILYDFGEGGVSPDTAADSIAEYSSISAPLRLAAKVGGVVIGWEHRYYGYSRPVPMNDYTGLPLAGAAGYQYLTADQALEDVAYFANNLNTTDLPLNDVIKSTEKLDPYHTPWIFIGGSYPGMRAAWARLMHPEIFYASWASSAPVETQADGSIYYNPIVRSLPQNCTNDIEAAIKYVDDTITSGSKSAVRDVFAGTYLATNEYATYSSINEAFLSTPFELGSNLTYALAFDSYYQSYGPVHTTQFFCDWMESFDVDAYLSESSDTETLTDQYAVLFGNAGDAVPSKKGIAAANDNDGSLAFAAMLFGIVNGRSSFYDWTDTLPSGSSETFTEAVDGLSWSWQTLNEMGYYQGSNASNPIKAVSKFYNVTSFRELYVEDQIFPEFKDSSFPAQLNNSYLLDLGGWDMKASNVMFTNGEFDPWRSFSVSSEETAEGASIRNMTKKVPECNKLPSGTDVFGIVYPGAVHAEDLSTYSFSRGSIEETSPLDQGLALFLKAWDTWSPCFNQSRDDIRNQKGVDGNGNDADGSSSDDDEDSDNGENSASRVGSLSVISVVVGVISAMYAIM</sequence>
<comment type="caution">
    <text evidence="8">The sequence shown here is derived from an EMBL/GenBank/DDBJ whole genome shotgun (WGS) entry which is preliminary data.</text>
</comment>
<feature type="compositionally biased region" description="Acidic residues" evidence="6">
    <location>
        <begin position="607"/>
        <end position="616"/>
    </location>
</feature>
<evidence type="ECO:0000313" key="8">
    <source>
        <dbReference type="EMBL" id="KAF7557063.1"/>
    </source>
</evidence>
<dbReference type="PANTHER" id="PTHR11010:SF109">
    <property type="entry name" value="PEPTIDASE, FAMILY S28, PUTATIVE (AFU_ORTHOLOGUE AFUA_4G03790)-RELATED"/>
    <property type="match status" value="1"/>
</dbReference>
<feature type="signal peptide" evidence="7">
    <location>
        <begin position="1"/>
        <end position="18"/>
    </location>
</feature>
<dbReference type="InterPro" id="IPR029058">
    <property type="entry name" value="AB_hydrolase_fold"/>
</dbReference>
<dbReference type="SUPFAM" id="SSF53474">
    <property type="entry name" value="alpha/beta-Hydrolases"/>
    <property type="match status" value="1"/>
</dbReference>
<dbReference type="Proteomes" id="UP000722485">
    <property type="component" value="Unassembled WGS sequence"/>
</dbReference>
<dbReference type="OrthoDB" id="1735038at2759"/>
<dbReference type="Pfam" id="PF05577">
    <property type="entry name" value="Peptidase_S28"/>
    <property type="match status" value="2"/>
</dbReference>
<keyword evidence="4" id="KW-0378">Hydrolase</keyword>
<accession>A0A9P5HK82</accession>
<keyword evidence="3 7" id="KW-0732">Signal</keyword>
<feature type="chain" id="PRO_5040364513" evidence="7">
    <location>
        <begin position="19"/>
        <end position="644"/>
    </location>
</feature>
<dbReference type="GO" id="GO:0006508">
    <property type="term" value="P:proteolysis"/>
    <property type="evidence" value="ECO:0007669"/>
    <property type="project" value="UniProtKB-KW"/>
</dbReference>
<evidence type="ECO:0000256" key="5">
    <source>
        <dbReference type="ARBA" id="ARBA00023180"/>
    </source>
</evidence>
<protein>
    <submittedName>
        <fullName evidence="8">Uncharacterized protein</fullName>
    </submittedName>
</protein>
<organism evidence="8 9">
    <name type="scientific">Cylindrodendrum hubeiense</name>
    <dbReference type="NCBI Taxonomy" id="595255"/>
    <lineage>
        <taxon>Eukaryota</taxon>
        <taxon>Fungi</taxon>
        <taxon>Dikarya</taxon>
        <taxon>Ascomycota</taxon>
        <taxon>Pezizomycotina</taxon>
        <taxon>Sordariomycetes</taxon>
        <taxon>Hypocreomycetidae</taxon>
        <taxon>Hypocreales</taxon>
        <taxon>Nectriaceae</taxon>
        <taxon>Cylindrodendrum</taxon>
    </lineage>
</organism>
<dbReference type="PANTHER" id="PTHR11010">
    <property type="entry name" value="PROTEASE S28 PRO-X CARBOXYPEPTIDASE-RELATED"/>
    <property type="match status" value="1"/>
</dbReference>
<proteinExistence type="inferred from homology"/>
<keyword evidence="9" id="KW-1185">Reference proteome</keyword>
<evidence type="ECO:0000256" key="3">
    <source>
        <dbReference type="ARBA" id="ARBA00022729"/>
    </source>
</evidence>
<dbReference type="GO" id="GO:0070008">
    <property type="term" value="F:serine-type exopeptidase activity"/>
    <property type="evidence" value="ECO:0007669"/>
    <property type="project" value="InterPro"/>
</dbReference>
<evidence type="ECO:0000256" key="4">
    <source>
        <dbReference type="ARBA" id="ARBA00022801"/>
    </source>
</evidence>
<gene>
    <name evidence="8" type="ORF">G7Z17_g976</name>
</gene>
<dbReference type="Gene3D" id="3.40.50.1820">
    <property type="entry name" value="alpha/beta hydrolase"/>
    <property type="match status" value="2"/>
</dbReference>
<name>A0A9P5HK82_9HYPO</name>
<evidence type="ECO:0000256" key="2">
    <source>
        <dbReference type="ARBA" id="ARBA00022670"/>
    </source>
</evidence>
<feature type="region of interest" description="Disordered" evidence="6">
    <location>
        <begin position="587"/>
        <end position="622"/>
    </location>
</feature>
<evidence type="ECO:0000256" key="7">
    <source>
        <dbReference type="SAM" id="SignalP"/>
    </source>
</evidence>
<evidence type="ECO:0000256" key="1">
    <source>
        <dbReference type="ARBA" id="ARBA00011079"/>
    </source>
</evidence>
<evidence type="ECO:0000313" key="9">
    <source>
        <dbReference type="Proteomes" id="UP000722485"/>
    </source>
</evidence>
<dbReference type="EMBL" id="JAANBB010000007">
    <property type="protein sequence ID" value="KAF7557063.1"/>
    <property type="molecule type" value="Genomic_DNA"/>
</dbReference>
<dbReference type="AlphaFoldDB" id="A0A9P5HK82"/>
<dbReference type="GO" id="GO:0008239">
    <property type="term" value="F:dipeptidyl-peptidase activity"/>
    <property type="evidence" value="ECO:0007669"/>
    <property type="project" value="TreeGrafter"/>
</dbReference>
<comment type="similarity">
    <text evidence="1">Belongs to the peptidase S28 family.</text>
</comment>
<dbReference type="InterPro" id="IPR008758">
    <property type="entry name" value="Peptidase_S28"/>
</dbReference>
<reference evidence="8" key="1">
    <citation type="submission" date="2020-03" db="EMBL/GenBank/DDBJ databases">
        <title>Draft Genome Sequence of Cylindrodendrum hubeiense.</title>
        <authorList>
            <person name="Buettner E."/>
            <person name="Kellner H."/>
        </authorList>
    </citation>
    <scope>NUCLEOTIDE SEQUENCE</scope>
    <source>
        <strain evidence="8">IHI 201604</strain>
    </source>
</reference>
<keyword evidence="5" id="KW-0325">Glycoprotein</keyword>
<evidence type="ECO:0000256" key="6">
    <source>
        <dbReference type="SAM" id="MobiDB-lite"/>
    </source>
</evidence>